<feature type="non-terminal residue" evidence="1">
    <location>
        <position position="1"/>
    </location>
</feature>
<accession>A0A1B6G2K0</accession>
<dbReference type="EMBL" id="GECZ01013115">
    <property type="protein sequence ID" value="JAS56654.1"/>
    <property type="molecule type" value="Transcribed_RNA"/>
</dbReference>
<protein>
    <submittedName>
        <fullName evidence="1">Uncharacterized protein</fullName>
    </submittedName>
</protein>
<evidence type="ECO:0000313" key="1">
    <source>
        <dbReference type="EMBL" id="JAS56654.1"/>
    </source>
</evidence>
<gene>
    <name evidence="1" type="ORF">g.46453</name>
</gene>
<organism evidence="1">
    <name type="scientific">Cuerna arida</name>
    <dbReference type="NCBI Taxonomy" id="1464854"/>
    <lineage>
        <taxon>Eukaryota</taxon>
        <taxon>Metazoa</taxon>
        <taxon>Ecdysozoa</taxon>
        <taxon>Arthropoda</taxon>
        <taxon>Hexapoda</taxon>
        <taxon>Insecta</taxon>
        <taxon>Pterygota</taxon>
        <taxon>Neoptera</taxon>
        <taxon>Paraneoptera</taxon>
        <taxon>Hemiptera</taxon>
        <taxon>Auchenorrhyncha</taxon>
        <taxon>Membracoidea</taxon>
        <taxon>Cicadellidae</taxon>
        <taxon>Cicadellinae</taxon>
        <taxon>Proconiini</taxon>
        <taxon>Cuerna</taxon>
    </lineage>
</organism>
<feature type="non-terminal residue" evidence="1">
    <location>
        <position position="223"/>
    </location>
</feature>
<name>A0A1B6G2K0_9HEMI</name>
<proteinExistence type="predicted"/>
<sequence length="223" mass="24373">ILENNSNGILIAQKHNQNKVMVFPKSSQSQQSIKPKSLQMNSNSELFSAISSQNHSSTTLTEMLLNVTNGTNSRGSPTSLSYNEPFDPPASFGLVNPIRQQDFDQEYYRDYLNPVVSNENSEPILSTGDNSDNLDSLYSSSNLHLFDSTDLTTSTAPNYLDNFNRPPTTYPPKGVIAAATAAGLTVDLPSPDSGIGAEAVTPRDQNLVHHSFDYTEVITNQQN</sequence>
<reference evidence="1" key="1">
    <citation type="submission" date="2015-11" db="EMBL/GenBank/DDBJ databases">
        <title>De novo transcriptome assembly of four potential Pierce s Disease insect vectors from Arizona vineyards.</title>
        <authorList>
            <person name="Tassone E.E."/>
        </authorList>
    </citation>
    <scope>NUCLEOTIDE SEQUENCE</scope>
</reference>
<dbReference type="AlphaFoldDB" id="A0A1B6G2K0"/>